<dbReference type="OrthoDB" id="9804819at2"/>
<accession>A0A1T3NP77</accession>
<dbReference type="STRING" id="159449.B4N89_37320"/>
<dbReference type="SUPFAM" id="SSF52540">
    <property type="entry name" value="P-loop containing nucleoside triphosphate hydrolases"/>
    <property type="match status" value="1"/>
</dbReference>
<dbReference type="AlphaFoldDB" id="A0A1T3NP77"/>
<proteinExistence type="predicted"/>
<reference evidence="3 4" key="1">
    <citation type="submission" date="2017-03" db="EMBL/GenBank/DDBJ databases">
        <title>Draft genome sequence of Streptomyces scabrisporus NF3, endophyte isolated from Amphipterygium adstringens.</title>
        <authorList>
            <person name="Vazquez M."/>
            <person name="Ceapa C.D."/>
            <person name="Rodriguez Luna D."/>
            <person name="Sanchez Esquivel S."/>
        </authorList>
    </citation>
    <scope>NUCLEOTIDE SEQUENCE [LARGE SCALE GENOMIC DNA]</scope>
    <source>
        <strain evidence="3 4">NF3</strain>
    </source>
</reference>
<dbReference type="Proteomes" id="UP000190037">
    <property type="component" value="Unassembled WGS sequence"/>
</dbReference>
<dbReference type="InterPro" id="IPR003439">
    <property type="entry name" value="ABC_transporter-like_ATP-bd"/>
</dbReference>
<feature type="domain" description="ABC transporter" evidence="2">
    <location>
        <begin position="18"/>
        <end position="54"/>
    </location>
</feature>
<dbReference type="InterPro" id="IPR027417">
    <property type="entry name" value="P-loop_NTPase"/>
</dbReference>
<dbReference type="GO" id="GO:0016887">
    <property type="term" value="F:ATP hydrolysis activity"/>
    <property type="evidence" value="ECO:0007669"/>
    <property type="project" value="InterPro"/>
</dbReference>
<evidence type="ECO:0000256" key="1">
    <source>
        <dbReference type="SAM" id="MobiDB-lite"/>
    </source>
</evidence>
<feature type="region of interest" description="Disordered" evidence="1">
    <location>
        <begin position="1"/>
        <end position="20"/>
    </location>
</feature>
<name>A0A1T3NP77_9ACTN</name>
<organism evidence="3 4">
    <name type="scientific">Embleya scabrispora</name>
    <dbReference type="NCBI Taxonomy" id="159449"/>
    <lineage>
        <taxon>Bacteria</taxon>
        <taxon>Bacillati</taxon>
        <taxon>Actinomycetota</taxon>
        <taxon>Actinomycetes</taxon>
        <taxon>Kitasatosporales</taxon>
        <taxon>Streptomycetaceae</taxon>
        <taxon>Embleya</taxon>
    </lineage>
</organism>
<sequence length="98" mass="10621">MAAKSPHRDPVSRPPAVDAVSPTIERGQVIALVGENGSGKSTPAKIVAGLYRHPNDPHPHNGHTRCVPVRRRRRAWIGHTGADARRWVGSGWCGRLVP</sequence>
<dbReference type="EMBL" id="MWQN01000003">
    <property type="protein sequence ID" value="OPC78471.1"/>
    <property type="molecule type" value="Genomic_DNA"/>
</dbReference>
<evidence type="ECO:0000313" key="3">
    <source>
        <dbReference type="EMBL" id="OPC78471.1"/>
    </source>
</evidence>
<dbReference type="Gene3D" id="3.40.50.300">
    <property type="entry name" value="P-loop containing nucleotide triphosphate hydrolases"/>
    <property type="match status" value="1"/>
</dbReference>
<protein>
    <recommendedName>
        <fullName evidence="2">ABC transporter domain-containing protein</fullName>
    </recommendedName>
</protein>
<dbReference type="GO" id="GO:0005524">
    <property type="term" value="F:ATP binding"/>
    <property type="evidence" value="ECO:0007669"/>
    <property type="project" value="InterPro"/>
</dbReference>
<dbReference type="Pfam" id="PF00005">
    <property type="entry name" value="ABC_tran"/>
    <property type="match status" value="1"/>
</dbReference>
<feature type="compositionally biased region" description="Basic and acidic residues" evidence="1">
    <location>
        <begin position="1"/>
        <end position="11"/>
    </location>
</feature>
<comment type="caution">
    <text evidence="3">The sequence shown here is derived from an EMBL/GenBank/DDBJ whole genome shotgun (WGS) entry which is preliminary data.</text>
</comment>
<evidence type="ECO:0000313" key="4">
    <source>
        <dbReference type="Proteomes" id="UP000190037"/>
    </source>
</evidence>
<gene>
    <name evidence="3" type="ORF">B4N89_37320</name>
</gene>
<keyword evidence="4" id="KW-1185">Reference proteome</keyword>
<evidence type="ECO:0000259" key="2">
    <source>
        <dbReference type="Pfam" id="PF00005"/>
    </source>
</evidence>